<evidence type="ECO:0000259" key="2">
    <source>
        <dbReference type="Pfam" id="PF23572"/>
    </source>
</evidence>
<dbReference type="Pfam" id="PF23571">
    <property type="entry name" value="GH3_M"/>
    <property type="match status" value="1"/>
</dbReference>
<dbReference type="InterPro" id="IPR055377">
    <property type="entry name" value="GH3_M"/>
</dbReference>
<feature type="domain" description="GH3 C-terminal" evidence="2">
    <location>
        <begin position="437"/>
        <end position="550"/>
    </location>
</feature>
<feature type="domain" description="GH3 middle" evidence="1">
    <location>
        <begin position="347"/>
        <end position="419"/>
    </location>
</feature>
<dbReference type="PANTHER" id="PTHR31901:SF9">
    <property type="entry name" value="GH3 DOMAIN-CONTAINING PROTEIN"/>
    <property type="match status" value="1"/>
</dbReference>
<name>A0A250IGR8_9BACT</name>
<dbReference type="EMBL" id="CP022163">
    <property type="protein sequence ID" value="ATB31024.1"/>
    <property type="molecule type" value="Genomic_DNA"/>
</dbReference>
<dbReference type="Pfam" id="PF23572">
    <property type="entry name" value="GH3_C"/>
    <property type="match status" value="1"/>
</dbReference>
<dbReference type="PROSITE" id="PS00455">
    <property type="entry name" value="AMP_BINDING"/>
    <property type="match status" value="1"/>
</dbReference>
<dbReference type="PANTHER" id="PTHR31901">
    <property type="entry name" value="GH3 DOMAIN-CONTAINING PROTEIN"/>
    <property type="match status" value="1"/>
</dbReference>
<keyword evidence="4" id="KW-1185">Reference proteome</keyword>
<dbReference type="RefSeq" id="WP_245918749.1">
    <property type="nucleotide sequence ID" value="NZ_CP022163.1"/>
</dbReference>
<dbReference type="InterPro" id="IPR055378">
    <property type="entry name" value="GH3_C"/>
</dbReference>
<evidence type="ECO:0000259" key="1">
    <source>
        <dbReference type="Pfam" id="PF23571"/>
    </source>
</evidence>
<evidence type="ECO:0000313" key="4">
    <source>
        <dbReference type="Proteomes" id="UP000217289"/>
    </source>
</evidence>
<protein>
    <recommendedName>
        <fullName evidence="5">GH3 auxin-responsive promoter</fullName>
    </recommendedName>
</protein>
<proteinExistence type="predicted"/>
<evidence type="ECO:0000313" key="3">
    <source>
        <dbReference type="EMBL" id="ATB31024.1"/>
    </source>
</evidence>
<evidence type="ECO:0008006" key="5">
    <source>
        <dbReference type="Google" id="ProtNLM"/>
    </source>
</evidence>
<dbReference type="GO" id="GO:0016881">
    <property type="term" value="F:acid-amino acid ligase activity"/>
    <property type="evidence" value="ECO:0007669"/>
    <property type="project" value="TreeGrafter"/>
</dbReference>
<dbReference type="InterPro" id="IPR020845">
    <property type="entry name" value="AMP-binding_CS"/>
</dbReference>
<dbReference type="Proteomes" id="UP000217289">
    <property type="component" value="Chromosome"/>
</dbReference>
<organism evidence="3 4">
    <name type="scientific">Melittangium boletus DSM 14713</name>
    <dbReference type="NCBI Taxonomy" id="1294270"/>
    <lineage>
        <taxon>Bacteria</taxon>
        <taxon>Pseudomonadati</taxon>
        <taxon>Myxococcota</taxon>
        <taxon>Myxococcia</taxon>
        <taxon>Myxococcales</taxon>
        <taxon>Cystobacterineae</taxon>
        <taxon>Archangiaceae</taxon>
        <taxon>Melittangium</taxon>
    </lineage>
</organism>
<dbReference type="GO" id="GO:0005737">
    <property type="term" value="C:cytoplasm"/>
    <property type="evidence" value="ECO:0007669"/>
    <property type="project" value="TreeGrafter"/>
</dbReference>
<sequence>MSSLPWSTWLALRLMRFPMHRARQRFEAQVRDAARVNADTLRAILQHNRQTAFGRAHGFASLRTVADYQRALPVREYADFRPEVERIARGERNVLCADEVEYLGLTSGTTGQAKRHPVTGRQLRLMQRATMIGFAVVREFVPAARSPAQGMLLMNAQLRERSEGGVLTGNLSSISLHASARRGMPRIVTSPQAVFQLRKHADALYLHLLFGLRERGLGFVQAPFVSGLLDLMHLLERRGPELVEDLGRGVIRAELELEPDQRRDLEAVWRPAPARARELAQALEGGARGLARRVWPELAFATSIIGASFSLYTQQLAPFLEGVPLYPSTYISTEATLGVAPGLAPHYVPMPGAAFLEFIPEAHLDANPPPVLLPEQLVEGEAYELVLTTWAGMYRYRLGDVVRVVGRHGGAPLLEVLYRRGTLLNLMGEKTSEQATHHALREVMDAQGLHLSDYTVVEDTQTLPGRYAFFVELQPRDGVRVEPRELGPSLDASLRRANPVYALIRGSERLGSAALHPVTPGTFQALREVLVRRGASPTQVKVPRAVRDPELVALLRGHRSSHEG</sequence>
<dbReference type="InterPro" id="IPR004993">
    <property type="entry name" value="GH3"/>
</dbReference>
<gene>
    <name evidence="3" type="ORF">MEBOL_004486</name>
</gene>
<dbReference type="AlphaFoldDB" id="A0A250IGR8"/>
<dbReference type="KEGG" id="mbd:MEBOL_004486"/>
<dbReference type="Pfam" id="PF03321">
    <property type="entry name" value="GH3"/>
    <property type="match status" value="1"/>
</dbReference>
<reference evidence="3 4" key="1">
    <citation type="submission" date="2017-06" db="EMBL/GenBank/DDBJ databases">
        <authorList>
            <person name="Kim H.J."/>
            <person name="Triplett B.A."/>
        </authorList>
    </citation>
    <scope>NUCLEOTIDE SEQUENCE [LARGE SCALE GENOMIC DNA]</scope>
    <source>
        <strain evidence="3 4">DSM 14713</strain>
    </source>
</reference>
<accession>A0A250IGR8</accession>